<accession>A0A409YP73</accession>
<gene>
    <name evidence="1" type="ORF">CVT24_012072</name>
</gene>
<dbReference type="OrthoDB" id="3226575at2759"/>
<keyword evidence="2" id="KW-1185">Reference proteome</keyword>
<dbReference type="EMBL" id="NHTK01000927">
    <property type="protein sequence ID" value="PPR04554.1"/>
    <property type="molecule type" value="Genomic_DNA"/>
</dbReference>
<dbReference type="InParanoid" id="A0A409YP73"/>
<sequence>MIHYPTLWTAFVFNGPSQHHQAITYLERAGNLPLVLARGAIRAEHFPLMLEHVELHRTGPYHLQSGGAFPEDNYEHPPPLFGDLPVPSLRIIVLDAIHTDWQRVLVWSNLTTLNIRKLPFTRTPNGRQFQSLLRANPRLKKLLLDGAGPMWPTKPNNLNGEVGDPVVLP</sequence>
<comment type="caution">
    <text evidence="1">The sequence shown here is derived from an EMBL/GenBank/DDBJ whole genome shotgun (WGS) entry which is preliminary data.</text>
</comment>
<protein>
    <submittedName>
        <fullName evidence="1">Uncharacterized protein</fullName>
    </submittedName>
</protein>
<dbReference type="AlphaFoldDB" id="A0A409YP73"/>
<dbReference type="Proteomes" id="UP000284842">
    <property type="component" value="Unassembled WGS sequence"/>
</dbReference>
<dbReference type="STRING" id="181874.A0A409YP73"/>
<organism evidence="1 2">
    <name type="scientific">Panaeolus cyanescens</name>
    <dbReference type="NCBI Taxonomy" id="181874"/>
    <lineage>
        <taxon>Eukaryota</taxon>
        <taxon>Fungi</taxon>
        <taxon>Dikarya</taxon>
        <taxon>Basidiomycota</taxon>
        <taxon>Agaricomycotina</taxon>
        <taxon>Agaricomycetes</taxon>
        <taxon>Agaricomycetidae</taxon>
        <taxon>Agaricales</taxon>
        <taxon>Agaricineae</taxon>
        <taxon>Galeropsidaceae</taxon>
        <taxon>Panaeolus</taxon>
    </lineage>
</organism>
<name>A0A409YP73_9AGAR</name>
<evidence type="ECO:0000313" key="2">
    <source>
        <dbReference type="Proteomes" id="UP000284842"/>
    </source>
</evidence>
<proteinExistence type="predicted"/>
<evidence type="ECO:0000313" key="1">
    <source>
        <dbReference type="EMBL" id="PPR04554.1"/>
    </source>
</evidence>
<reference evidence="1 2" key="1">
    <citation type="journal article" date="2018" name="Evol. Lett.">
        <title>Horizontal gene cluster transfer increased hallucinogenic mushroom diversity.</title>
        <authorList>
            <person name="Reynolds H.T."/>
            <person name="Vijayakumar V."/>
            <person name="Gluck-Thaler E."/>
            <person name="Korotkin H.B."/>
            <person name="Matheny P.B."/>
            <person name="Slot J.C."/>
        </authorList>
    </citation>
    <scope>NUCLEOTIDE SEQUENCE [LARGE SCALE GENOMIC DNA]</scope>
    <source>
        <strain evidence="1 2">2629</strain>
    </source>
</reference>